<dbReference type="InterPro" id="IPR042095">
    <property type="entry name" value="SUMF_sf"/>
</dbReference>
<evidence type="ECO:0000313" key="5">
    <source>
        <dbReference type="Proteomes" id="UP000676194"/>
    </source>
</evidence>
<accession>A0A8E6EWP7</accession>
<proteinExistence type="predicted"/>
<dbReference type="AlphaFoldDB" id="A0A8E6EWP7"/>
<keyword evidence="2" id="KW-0732">Signal</keyword>
<dbReference type="KEGG" id="tsph:KIH39_08930"/>
<dbReference type="GO" id="GO:0120147">
    <property type="term" value="F:formylglycine-generating oxidase activity"/>
    <property type="evidence" value="ECO:0007669"/>
    <property type="project" value="TreeGrafter"/>
</dbReference>
<dbReference type="InterPro" id="IPR051043">
    <property type="entry name" value="Sulfatase_Mod_Factor_Kinase"/>
</dbReference>
<gene>
    <name evidence="4" type="ORF">KIH39_08930</name>
</gene>
<evidence type="ECO:0000256" key="2">
    <source>
        <dbReference type="SAM" id="SignalP"/>
    </source>
</evidence>
<dbReference type="InterPro" id="IPR005532">
    <property type="entry name" value="SUMF_dom"/>
</dbReference>
<evidence type="ECO:0000256" key="1">
    <source>
        <dbReference type="SAM" id="MobiDB-lite"/>
    </source>
</evidence>
<dbReference type="Gene3D" id="3.90.1580.10">
    <property type="entry name" value="paralog of FGE (formylglycine-generating enzyme)"/>
    <property type="match status" value="1"/>
</dbReference>
<dbReference type="EMBL" id="CP074694">
    <property type="protein sequence ID" value="QVL34012.1"/>
    <property type="molecule type" value="Genomic_DNA"/>
</dbReference>
<feature type="region of interest" description="Disordered" evidence="1">
    <location>
        <begin position="79"/>
        <end position="98"/>
    </location>
</feature>
<reference evidence="4" key="1">
    <citation type="submission" date="2021-05" db="EMBL/GenBank/DDBJ databases">
        <title>Complete genome sequence of the cellulolytic planctomycete Telmatocola sphagniphila SP2T and characterization of the first cellulase from planctomycetes.</title>
        <authorList>
            <person name="Rakitin A.L."/>
            <person name="Beletsky A.V."/>
            <person name="Naumoff D.G."/>
            <person name="Kulichevskaya I.S."/>
            <person name="Mardanov A.V."/>
            <person name="Ravin N.V."/>
            <person name="Dedysh S.N."/>
        </authorList>
    </citation>
    <scope>NUCLEOTIDE SEQUENCE</scope>
    <source>
        <strain evidence="4">SP2T</strain>
    </source>
</reference>
<dbReference type="PANTHER" id="PTHR23150:SF19">
    <property type="entry name" value="FORMYLGLYCINE-GENERATING ENZYME"/>
    <property type="match status" value="1"/>
</dbReference>
<sequence>MRSILFFSALIAVLGAVSALFSQSTATKKYAVLVGINDFRAKETLVFDNAEPKPGQEVELEIANGVKMKFCWIPPGKATLGSPESEKDRSEDEKEHEYTSQGYWLAKHPVTQEEWTAVMGTTPFWFHKEGDGKDKVRGLETGRFPAEQVSWDNAQEFIKKLNGKLGSGSLQKLFGTGMKLSLPHEDEWEYACRGGLGNKRVYYWGDSLNGDKANCNGEYPYGTEAKGENLKRTSRVGMYESKAPHPWGLCDMSGNVFQWCENKFDATGSVRDVRGGSWISNAGYCRSAYRNGGDPTDRSNILGFRLAVANR</sequence>
<dbReference type="Pfam" id="PF03781">
    <property type="entry name" value="FGE-sulfatase"/>
    <property type="match status" value="1"/>
</dbReference>
<evidence type="ECO:0000259" key="3">
    <source>
        <dbReference type="Pfam" id="PF03781"/>
    </source>
</evidence>
<name>A0A8E6EWP7_9BACT</name>
<dbReference type="RefSeq" id="WP_213498988.1">
    <property type="nucleotide sequence ID" value="NZ_CP074694.1"/>
</dbReference>
<keyword evidence="5" id="KW-1185">Reference proteome</keyword>
<dbReference type="PANTHER" id="PTHR23150">
    <property type="entry name" value="SULFATASE MODIFYING FACTOR 1, 2"/>
    <property type="match status" value="1"/>
</dbReference>
<organism evidence="4 5">
    <name type="scientific">Telmatocola sphagniphila</name>
    <dbReference type="NCBI Taxonomy" id="1123043"/>
    <lineage>
        <taxon>Bacteria</taxon>
        <taxon>Pseudomonadati</taxon>
        <taxon>Planctomycetota</taxon>
        <taxon>Planctomycetia</taxon>
        <taxon>Gemmatales</taxon>
        <taxon>Gemmataceae</taxon>
    </lineage>
</organism>
<feature type="compositionally biased region" description="Basic and acidic residues" evidence="1">
    <location>
        <begin position="84"/>
        <end position="98"/>
    </location>
</feature>
<dbReference type="InterPro" id="IPR016187">
    <property type="entry name" value="CTDL_fold"/>
</dbReference>
<feature type="chain" id="PRO_5034552868" evidence="2">
    <location>
        <begin position="23"/>
        <end position="311"/>
    </location>
</feature>
<evidence type="ECO:0000313" key="4">
    <source>
        <dbReference type="EMBL" id="QVL34012.1"/>
    </source>
</evidence>
<feature type="domain" description="Sulfatase-modifying factor enzyme-like" evidence="3">
    <location>
        <begin position="71"/>
        <end position="307"/>
    </location>
</feature>
<feature type="signal peptide" evidence="2">
    <location>
        <begin position="1"/>
        <end position="22"/>
    </location>
</feature>
<dbReference type="SUPFAM" id="SSF56436">
    <property type="entry name" value="C-type lectin-like"/>
    <property type="match status" value="1"/>
</dbReference>
<protein>
    <submittedName>
        <fullName evidence="4">Formylglycine-generating enzyme family protein</fullName>
    </submittedName>
</protein>
<dbReference type="Proteomes" id="UP000676194">
    <property type="component" value="Chromosome"/>
</dbReference>